<feature type="region of interest" description="Disordered" evidence="1">
    <location>
        <begin position="66"/>
        <end position="110"/>
    </location>
</feature>
<feature type="transmembrane region" description="Helical" evidence="2">
    <location>
        <begin position="36"/>
        <end position="57"/>
    </location>
</feature>
<name>A0A3D9ZKT4_9ACTN</name>
<dbReference type="OrthoDB" id="5065474at2"/>
<evidence type="ECO:0000313" key="4">
    <source>
        <dbReference type="Proteomes" id="UP000256913"/>
    </source>
</evidence>
<dbReference type="Proteomes" id="UP000256913">
    <property type="component" value="Unassembled WGS sequence"/>
</dbReference>
<dbReference type="EMBL" id="QUMQ01000001">
    <property type="protein sequence ID" value="REF97122.1"/>
    <property type="molecule type" value="Genomic_DNA"/>
</dbReference>
<gene>
    <name evidence="3" type="ORF">DFJ67_3118</name>
</gene>
<reference evidence="3 4" key="1">
    <citation type="submission" date="2018-08" db="EMBL/GenBank/DDBJ databases">
        <title>Sequencing the genomes of 1000 actinobacteria strains.</title>
        <authorList>
            <person name="Klenk H.-P."/>
        </authorList>
    </citation>
    <scope>NUCLEOTIDE SEQUENCE [LARGE SCALE GENOMIC DNA]</scope>
    <source>
        <strain evidence="3 4">DSM 44099</strain>
    </source>
</reference>
<dbReference type="AlphaFoldDB" id="A0A3D9ZKT4"/>
<protein>
    <submittedName>
        <fullName evidence="3">Uncharacterized protein</fullName>
    </submittedName>
</protein>
<evidence type="ECO:0000256" key="2">
    <source>
        <dbReference type="SAM" id="Phobius"/>
    </source>
</evidence>
<keyword evidence="2" id="KW-1133">Transmembrane helix</keyword>
<keyword evidence="4" id="KW-1185">Reference proteome</keyword>
<keyword evidence="2" id="KW-0812">Transmembrane</keyword>
<dbReference type="RefSeq" id="WP_147315512.1">
    <property type="nucleotide sequence ID" value="NZ_BONB01000140.1"/>
</dbReference>
<feature type="compositionally biased region" description="Pro residues" evidence="1">
    <location>
        <begin position="16"/>
        <end position="27"/>
    </location>
</feature>
<evidence type="ECO:0000313" key="3">
    <source>
        <dbReference type="EMBL" id="REF97122.1"/>
    </source>
</evidence>
<proteinExistence type="predicted"/>
<evidence type="ECO:0000256" key="1">
    <source>
        <dbReference type="SAM" id="MobiDB-lite"/>
    </source>
</evidence>
<organism evidence="3 4">
    <name type="scientific">Asanoa ferruginea</name>
    <dbReference type="NCBI Taxonomy" id="53367"/>
    <lineage>
        <taxon>Bacteria</taxon>
        <taxon>Bacillati</taxon>
        <taxon>Actinomycetota</taxon>
        <taxon>Actinomycetes</taxon>
        <taxon>Micromonosporales</taxon>
        <taxon>Micromonosporaceae</taxon>
        <taxon>Asanoa</taxon>
    </lineage>
</organism>
<sequence>MPNAERFPAGAVTRLGPPPPDLPPPAPPERRGRGPIWWFAGAATLIALTGLVVVIAVHPRGEGPGLLSGQPHAPADARPPLARACPPPPDVSGAPVAPSQPAPAPTGPRTVDEATGISYPSYGAPWESWNAVWNAGELRVPYKVGQHFITEHLYDGVSDYHASVLSGAVPAAVNDAFTFDLECVGRQVAADARAHYYPQPNEQELLRDERTVLGGRPAWVTVFRLHFHTPGLRATSELVALACIDVGKPSAAVLYVSIPGTHTQWDWVATDALAGMRVV</sequence>
<feature type="region of interest" description="Disordered" evidence="1">
    <location>
        <begin position="1"/>
        <end position="29"/>
    </location>
</feature>
<keyword evidence="2" id="KW-0472">Membrane</keyword>
<comment type="caution">
    <text evidence="3">The sequence shown here is derived from an EMBL/GenBank/DDBJ whole genome shotgun (WGS) entry which is preliminary data.</text>
</comment>
<accession>A0A3D9ZKT4</accession>
<feature type="compositionally biased region" description="Low complexity" evidence="1">
    <location>
        <begin position="71"/>
        <end position="84"/>
    </location>
</feature>